<name>A0A756I4L8_SALER</name>
<sequence length="64" mass="7179">MSDMTMQTAVVKACLLSSIIALIAEKGYPDSTSLIALRGRNIQQPCLIYFRERMRIIKQGGYNV</sequence>
<evidence type="ECO:0000313" key="1">
    <source>
        <dbReference type="EMBL" id="HAG0017382.1"/>
    </source>
</evidence>
<dbReference type="EMBL" id="DAAWYJ010000029">
    <property type="protein sequence ID" value="HAG0017382.1"/>
    <property type="molecule type" value="Genomic_DNA"/>
</dbReference>
<reference evidence="1" key="2">
    <citation type="submission" date="2020-02" db="EMBL/GenBank/DDBJ databases">
        <authorList>
            <consortium name="NCBI Pathogen Detection Project"/>
        </authorList>
    </citation>
    <scope>NUCLEOTIDE SEQUENCE</scope>
    <source>
        <strain evidence="1">MA.CK_00/00002125</strain>
    </source>
</reference>
<reference evidence="1" key="1">
    <citation type="journal article" date="2018" name="Genome Biol.">
        <title>SKESA: strategic k-mer extension for scrupulous assemblies.</title>
        <authorList>
            <person name="Souvorov A."/>
            <person name="Agarwala R."/>
            <person name="Lipman D.J."/>
        </authorList>
    </citation>
    <scope>NUCLEOTIDE SEQUENCE</scope>
    <source>
        <strain evidence="1">MA.CK_00/00002125</strain>
    </source>
</reference>
<dbReference type="AlphaFoldDB" id="A0A756I4L8"/>
<comment type="caution">
    <text evidence="1">The sequence shown here is derived from an EMBL/GenBank/DDBJ whole genome shotgun (WGS) entry which is preliminary data.</text>
</comment>
<gene>
    <name evidence="1" type="ORF">G8O67_004760</name>
</gene>
<proteinExistence type="predicted"/>
<accession>A0A756I4L8</accession>
<organism evidence="1">
    <name type="scientific">Salmonella enterica</name>
    <name type="common">Salmonella choleraesuis</name>
    <dbReference type="NCBI Taxonomy" id="28901"/>
    <lineage>
        <taxon>Bacteria</taxon>
        <taxon>Pseudomonadati</taxon>
        <taxon>Pseudomonadota</taxon>
        <taxon>Gammaproteobacteria</taxon>
        <taxon>Enterobacterales</taxon>
        <taxon>Enterobacteriaceae</taxon>
        <taxon>Salmonella</taxon>
    </lineage>
</organism>
<protein>
    <submittedName>
        <fullName evidence="1">Uncharacterized protein</fullName>
    </submittedName>
</protein>